<proteinExistence type="predicted"/>
<dbReference type="RefSeq" id="WP_204118854.1">
    <property type="nucleotide sequence ID" value="NZ_BOLV01000008.1"/>
</dbReference>
<keyword evidence="1" id="KW-0812">Transmembrane</keyword>
<dbReference type="PANTHER" id="PTHR34989">
    <property type="entry name" value="PROTEIN HDED"/>
    <property type="match status" value="1"/>
</dbReference>
<dbReference type="Proteomes" id="UP001597199">
    <property type="component" value="Unassembled WGS sequence"/>
</dbReference>
<keyword evidence="3" id="KW-1185">Reference proteome</keyword>
<dbReference type="PANTHER" id="PTHR34989:SF1">
    <property type="entry name" value="PROTEIN HDED"/>
    <property type="match status" value="1"/>
</dbReference>
<feature type="transmembrane region" description="Helical" evidence="1">
    <location>
        <begin position="93"/>
        <end position="113"/>
    </location>
</feature>
<feature type="transmembrane region" description="Helical" evidence="1">
    <location>
        <begin position="12"/>
        <end position="29"/>
    </location>
</feature>
<protein>
    <submittedName>
        <fullName evidence="2">HdeD family acid-resistance protein</fullName>
    </submittedName>
</protein>
<dbReference type="InterPro" id="IPR052712">
    <property type="entry name" value="Acid_resist_chaperone_HdeD"/>
</dbReference>
<evidence type="ECO:0000256" key="1">
    <source>
        <dbReference type="SAM" id="Phobius"/>
    </source>
</evidence>
<sequence length="179" mass="19276">MFNRTHFGFDWGEFMTGIALILAGVVVLHHPGATLATLTFLFALVAIIRGIATLAAFAKLREFTGKLAWLTLISGILDLILGVVFLFNLQAGALTLAYLFAIWFVIDSIANLANAGQMRAAGTGWFILNLVLDIFALVVSVLLLMQPVVAAVGMVILLATAFFLLGLNAILLAFARRQI</sequence>
<dbReference type="InterPro" id="IPR005325">
    <property type="entry name" value="DUF308_memb"/>
</dbReference>
<organism evidence="2 3">
    <name type="scientific">Lacticaseibacillus suilingensis</name>
    <dbReference type="NCBI Taxonomy" id="2799577"/>
    <lineage>
        <taxon>Bacteria</taxon>
        <taxon>Bacillati</taxon>
        <taxon>Bacillota</taxon>
        <taxon>Bacilli</taxon>
        <taxon>Lactobacillales</taxon>
        <taxon>Lactobacillaceae</taxon>
        <taxon>Lacticaseibacillus</taxon>
    </lineage>
</organism>
<reference evidence="3" key="1">
    <citation type="journal article" date="2019" name="Int. J. Syst. Evol. Microbiol.">
        <title>The Global Catalogue of Microorganisms (GCM) 10K type strain sequencing project: providing services to taxonomists for standard genome sequencing and annotation.</title>
        <authorList>
            <consortium name="The Broad Institute Genomics Platform"/>
            <consortium name="The Broad Institute Genome Sequencing Center for Infectious Disease"/>
            <person name="Wu L."/>
            <person name="Ma J."/>
        </authorList>
    </citation>
    <scope>NUCLEOTIDE SEQUENCE [LARGE SCALE GENOMIC DNA]</scope>
    <source>
        <strain evidence="3">CCM 9110</strain>
    </source>
</reference>
<comment type="caution">
    <text evidence="2">The sequence shown here is derived from an EMBL/GenBank/DDBJ whole genome shotgun (WGS) entry which is preliminary data.</text>
</comment>
<feature type="transmembrane region" description="Helical" evidence="1">
    <location>
        <begin position="125"/>
        <end position="145"/>
    </location>
</feature>
<feature type="transmembrane region" description="Helical" evidence="1">
    <location>
        <begin position="35"/>
        <end position="55"/>
    </location>
</feature>
<evidence type="ECO:0000313" key="3">
    <source>
        <dbReference type="Proteomes" id="UP001597199"/>
    </source>
</evidence>
<dbReference type="EMBL" id="JBHTOA010000018">
    <property type="protein sequence ID" value="MFD1398493.1"/>
    <property type="molecule type" value="Genomic_DNA"/>
</dbReference>
<keyword evidence="1" id="KW-0472">Membrane</keyword>
<accession>A0ABW4BEK7</accession>
<keyword evidence="1" id="KW-1133">Transmembrane helix</keyword>
<evidence type="ECO:0000313" key="2">
    <source>
        <dbReference type="EMBL" id="MFD1398493.1"/>
    </source>
</evidence>
<dbReference type="Pfam" id="PF03729">
    <property type="entry name" value="DUF308"/>
    <property type="match status" value="2"/>
</dbReference>
<name>A0ABW4BEK7_9LACO</name>
<feature type="transmembrane region" description="Helical" evidence="1">
    <location>
        <begin position="67"/>
        <end position="87"/>
    </location>
</feature>
<feature type="transmembrane region" description="Helical" evidence="1">
    <location>
        <begin position="151"/>
        <end position="175"/>
    </location>
</feature>
<gene>
    <name evidence="2" type="ORF">ACFQ41_04150</name>
</gene>